<evidence type="ECO:0000313" key="4">
    <source>
        <dbReference type="EMBL" id="KAG0525017.1"/>
    </source>
</evidence>
<name>A0A921QNI5_SORBI</name>
<evidence type="ECO:0000259" key="2">
    <source>
        <dbReference type="PROSITE" id="PS51011"/>
    </source>
</evidence>
<dbReference type="PROSITE" id="PS51156">
    <property type="entry name" value="ELM2"/>
    <property type="match status" value="1"/>
</dbReference>
<proteinExistence type="predicted"/>
<dbReference type="GO" id="GO:0003677">
    <property type="term" value="F:DNA binding"/>
    <property type="evidence" value="ECO:0007669"/>
    <property type="project" value="InterPro"/>
</dbReference>
<evidence type="ECO:0000256" key="1">
    <source>
        <dbReference type="ARBA" id="ARBA00023242"/>
    </source>
</evidence>
<protein>
    <recommendedName>
        <fullName evidence="6">ARID domain-containing protein</fullName>
    </recommendedName>
</protein>
<dbReference type="InterPro" id="IPR001606">
    <property type="entry name" value="ARID_dom"/>
</dbReference>
<keyword evidence="1" id="KW-0539">Nucleus</keyword>
<dbReference type="InterPro" id="IPR036431">
    <property type="entry name" value="ARID_dom_sf"/>
</dbReference>
<sequence>MDSAAAVLAILSKLQSLGFCADLRIPDAAAASDPSEAFDAVLATFLREAYTGGREARPIPVALGDGRCVDLLRLFLAVRAAGGYAGVPNSPGGWAAAAESAGVDSALAAPVKLVYAKYLGVLDRWIQRLVEAHGPFLDVDMRKRQELFFGANGVEEEEEEEEEGLLNCNGREQRHVMLKRKRGDVVGMLGWVREIAEKAGNGVAVAAGTSDQYFSMALAVREMVTGKRARRASMLNGSLFQEIFPMACNCCTSPTSVGICSKAKLLNGSLVFTEQENNLAGEGKHGTRTHNSSNGWLFTSHQKNEIPVGPDYQVHVPQWTGEVPVNYDDPETLKWLGTKVWPPENESCKTLFCGDPIGKGREVVCGCHYPGSVECVRFHVAERRLKLKRELGVAFYAWGFNRMGEEIALSWTDEEEASFKAAAQHSAASSGRNFWNRLHLFFQFKGRKELVSYYFNCFLLRRRCYQNRITPKNIDSDDDEETEFRFLGNRLGHFAAKYHSTKHTICIENTHTMDLDE</sequence>
<gene>
    <name evidence="4" type="ORF">BDA96_06G019100</name>
</gene>
<dbReference type="AlphaFoldDB" id="A0A921QNI5"/>
<dbReference type="SMART" id="SM00501">
    <property type="entry name" value="BRIGHT"/>
    <property type="match status" value="1"/>
</dbReference>
<reference evidence="4" key="2">
    <citation type="submission" date="2020-10" db="EMBL/GenBank/DDBJ databases">
        <authorList>
            <person name="Cooper E.A."/>
            <person name="Brenton Z.W."/>
            <person name="Flinn B.S."/>
            <person name="Jenkins J."/>
            <person name="Shu S."/>
            <person name="Flowers D."/>
            <person name="Luo F."/>
            <person name="Wang Y."/>
            <person name="Xia P."/>
            <person name="Barry K."/>
            <person name="Daum C."/>
            <person name="Lipzen A."/>
            <person name="Yoshinaga Y."/>
            <person name="Schmutz J."/>
            <person name="Saski C."/>
            <person name="Vermerris W."/>
            <person name="Kresovich S."/>
        </authorList>
    </citation>
    <scope>NUCLEOTIDE SEQUENCE</scope>
</reference>
<comment type="caution">
    <text evidence="4">The sequence shown here is derived from an EMBL/GenBank/DDBJ whole genome shotgun (WGS) entry which is preliminary data.</text>
</comment>
<dbReference type="Gene3D" id="1.10.150.60">
    <property type="entry name" value="ARID DNA-binding domain"/>
    <property type="match status" value="1"/>
</dbReference>
<dbReference type="CDD" id="cd16100">
    <property type="entry name" value="ARID"/>
    <property type="match status" value="1"/>
</dbReference>
<dbReference type="PANTHER" id="PTHR46872:SF10">
    <property type="entry name" value="MYB-LIKE DOMAIN-CONTAINING PROTEIN"/>
    <property type="match status" value="1"/>
</dbReference>
<evidence type="ECO:0000313" key="5">
    <source>
        <dbReference type="Proteomes" id="UP000807115"/>
    </source>
</evidence>
<accession>A0A921QNI5</accession>
<reference evidence="4" key="1">
    <citation type="journal article" date="2019" name="BMC Genomics">
        <title>A new reference genome for Sorghum bicolor reveals high levels of sequence similarity between sweet and grain genotypes: implications for the genetics of sugar metabolism.</title>
        <authorList>
            <person name="Cooper E.A."/>
            <person name="Brenton Z.W."/>
            <person name="Flinn B.S."/>
            <person name="Jenkins J."/>
            <person name="Shu S."/>
            <person name="Flowers D."/>
            <person name="Luo F."/>
            <person name="Wang Y."/>
            <person name="Xia P."/>
            <person name="Barry K."/>
            <person name="Daum C."/>
            <person name="Lipzen A."/>
            <person name="Yoshinaga Y."/>
            <person name="Schmutz J."/>
            <person name="Saski C."/>
            <person name="Vermerris W."/>
            <person name="Kresovich S."/>
        </authorList>
    </citation>
    <scope>NUCLEOTIDE SEQUENCE</scope>
</reference>
<evidence type="ECO:0000259" key="3">
    <source>
        <dbReference type="PROSITE" id="PS51156"/>
    </source>
</evidence>
<dbReference type="InterPro" id="IPR000949">
    <property type="entry name" value="ELM2_dom"/>
</dbReference>
<dbReference type="Pfam" id="PF01388">
    <property type="entry name" value="ARID"/>
    <property type="match status" value="1"/>
</dbReference>
<organism evidence="4 5">
    <name type="scientific">Sorghum bicolor</name>
    <name type="common">Sorghum</name>
    <name type="synonym">Sorghum vulgare</name>
    <dbReference type="NCBI Taxonomy" id="4558"/>
    <lineage>
        <taxon>Eukaryota</taxon>
        <taxon>Viridiplantae</taxon>
        <taxon>Streptophyta</taxon>
        <taxon>Embryophyta</taxon>
        <taxon>Tracheophyta</taxon>
        <taxon>Spermatophyta</taxon>
        <taxon>Magnoliopsida</taxon>
        <taxon>Liliopsida</taxon>
        <taxon>Poales</taxon>
        <taxon>Poaceae</taxon>
        <taxon>PACMAD clade</taxon>
        <taxon>Panicoideae</taxon>
        <taxon>Andropogonodae</taxon>
        <taxon>Andropogoneae</taxon>
        <taxon>Sorghinae</taxon>
        <taxon>Sorghum</taxon>
    </lineage>
</organism>
<dbReference type="SMART" id="SM01189">
    <property type="entry name" value="ELM2"/>
    <property type="match status" value="1"/>
</dbReference>
<dbReference type="PROSITE" id="PS51011">
    <property type="entry name" value="ARID"/>
    <property type="match status" value="1"/>
</dbReference>
<feature type="domain" description="ARID" evidence="2">
    <location>
        <begin position="32"/>
        <end position="127"/>
    </location>
</feature>
<dbReference type="EMBL" id="CM027685">
    <property type="protein sequence ID" value="KAG0525017.1"/>
    <property type="molecule type" value="Genomic_DNA"/>
</dbReference>
<dbReference type="Proteomes" id="UP000807115">
    <property type="component" value="Chromosome 6"/>
</dbReference>
<dbReference type="SUPFAM" id="SSF46774">
    <property type="entry name" value="ARID-like"/>
    <property type="match status" value="1"/>
</dbReference>
<feature type="domain" description="ELM2" evidence="3">
    <location>
        <begin position="304"/>
        <end position="459"/>
    </location>
</feature>
<evidence type="ECO:0008006" key="6">
    <source>
        <dbReference type="Google" id="ProtNLM"/>
    </source>
</evidence>
<dbReference type="PANTHER" id="PTHR46872">
    <property type="entry name" value="DNA BINDING PROTEIN"/>
    <property type="match status" value="1"/>
</dbReference>